<dbReference type="Pfam" id="PF21694">
    <property type="entry name" value="DNA_pol3_delta_C"/>
    <property type="match status" value="1"/>
</dbReference>
<accession>A0A4U5TP58</accession>
<organism evidence="11 12">
    <name type="scientific">Mesohalobacter halotolerans</name>
    <dbReference type="NCBI Taxonomy" id="1883405"/>
    <lineage>
        <taxon>Bacteria</taxon>
        <taxon>Pseudomonadati</taxon>
        <taxon>Bacteroidota</taxon>
        <taxon>Flavobacteriia</taxon>
        <taxon>Flavobacteriales</taxon>
        <taxon>Flavobacteriaceae</taxon>
        <taxon>Mesohalobacter</taxon>
    </lineage>
</organism>
<feature type="domain" description="DNA polymerase III delta N-terminal" evidence="9">
    <location>
        <begin position="20"/>
        <end position="131"/>
    </location>
</feature>
<dbReference type="GO" id="GO:0006261">
    <property type="term" value="P:DNA-templated DNA replication"/>
    <property type="evidence" value="ECO:0007669"/>
    <property type="project" value="TreeGrafter"/>
</dbReference>
<dbReference type="RefSeq" id="WP_138931982.1">
    <property type="nucleotide sequence ID" value="NZ_SWMU01000003.1"/>
</dbReference>
<dbReference type="InterPro" id="IPR008921">
    <property type="entry name" value="DNA_pol3_clamp-load_cplx_C"/>
</dbReference>
<comment type="caution">
    <text evidence="11">The sequence shown here is derived from an EMBL/GenBank/DDBJ whole genome shotgun (WGS) entry which is preliminary data.</text>
</comment>
<keyword evidence="4 11" id="KW-0548">Nucleotidyltransferase</keyword>
<evidence type="ECO:0000256" key="1">
    <source>
        <dbReference type="ARBA" id="ARBA00012417"/>
    </source>
</evidence>
<keyword evidence="6" id="KW-0239">DNA-directed DNA polymerase</keyword>
<dbReference type="NCBIfam" id="TIGR01128">
    <property type="entry name" value="holA"/>
    <property type="match status" value="1"/>
</dbReference>
<protein>
    <recommendedName>
        <fullName evidence="2">DNA polymerase III subunit delta</fullName>
        <ecNumber evidence="1">2.7.7.7</ecNumber>
    </recommendedName>
</protein>
<evidence type="ECO:0000256" key="3">
    <source>
        <dbReference type="ARBA" id="ARBA00022679"/>
    </source>
</evidence>
<keyword evidence="5" id="KW-0235">DNA replication</keyword>
<evidence type="ECO:0000313" key="11">
    <source>
        <dbReference type="EMBL" id="TKS55867.1"/>
    </source>
</evidence>
<dbReference type="InterPro" id="IPR027417">
    <property type="entry name" value="P-loop_NTPase"/>
</dbReference>
<dbReference type="SUPFAM" id="SSF48019">
    <property type="entry name" value="post-AAA+ oligomerization domain-like"/>
    <property type="match status" value="1"/>
</dbReference>
<comment type="catalytic activity">
    <reaction evidence="8">
        <text>DNA(n) + a 2'-deoxyribonucleoside 5'-triphosphate = DNA(n+1) + diphosphate</text>
        <dbReference type="Rhea" id="RHEA:22508"/>
        <dbReference type="Rhea" id="RHEA-COMP:17339"/>
        <dbReference type="Rhea" id="RHEA-COMP:17340"/>
        <dbReference type="ChEBI" id="CHEBI:33019"/>
        <dbReference type="ChEBI" id="CHEBI:61560"/>
        <dbReference type="ChEBI" id="CHEBI:173112"/>
        <dbReference type="EC" id="2.7.7.7"/>
    </reaction>
</comment>
<dbReference type="GO" id="GO:0003677">
    <property type="term" value="F:DNA binding"/>
    <property type="evidence" value="ECO:0007669"/>
    <property type="project" value="InterPro"/>
</dbReference>
<evidence type="ECO:0000256" key="2">
    <source>
        <dbReference type="ARBA" id="ARBA00017703"/>
    </source>
</evidence>
<dbReference type="Gene3D" id="1.20.272.10">
    <property type="match status" value="1"/>
</dbReference>
<evidence type="ECO:0000256" key="8">
    <source>
        <dbReference type="ARBA" id="ARBA00049244"/>
    </source>
</evidence>
<dbReference type="Pfam" id="PF06144">
    <property type="entry name" value="DNA_pol3_delta"/>
    <property type="match status" value="1"/>
</dbReference>
<evidence type="ECO:0000259" key="9">
    <source>
        <dbReference type="Pfam" id="PF06144"/>
    </source>
</evidence>
<keyword evidence="3 11" id="KW-0808">Transferase</keyword>
<keyword evidence="12" id="KW-1185">Reference proteome</keyword>
<dbReference type="InterPro" id="IPR010372">
    <property type="entry name" value="DNA_pol3_delta_N"/>
</dbReference>
<dbReference type="InterPro" id="IPR005790">
    <property type="entry name" value="DNA_polIII_delta"/>
</dbReference>
<dbReference type="Gene3D" id="3.40.50.300">
    <property type="entry name" value="P-loop containing nucleotide triphosphate hydrolases"/>
    <property type="match status" value="1"/>
</dbReference>
<comment type="similarity">
    <text evidence="7">Belongs to the DNA polymerase HolA subunit family.</text>
</comment>
<name>A0A4U5TP58_9FLAO</name>
<evidence type="ECO:0000259" key="10">
    <source>
        <dbReference type="Pfam" id="PF21694"/>
    </source>
</evidence>
<dbReference type="InterPro" id="IPR048466">
    <property type="entry name" value="DNA_pol3_delta-like_C"/>
</dbReference>
<evidence type="ECO:0000256" key="7">
    <source>
        <dbReference type="ARBA" id="ARBA00034754"/>
    </source>
</evidence>
<evidence type="ECO:0000256" key="5">
    <source>
        <dbReference type="ARBA" id="ARBA00022705"/>
    </source>
</evidence>
<dbReference type="EC" id="2.7.7.7" evidence="1"/>
<dbReference type="PANTHER" id="PTHR34388:SF1">
    <property type="entry name" value="DNA POLYMERASE III SUBUNIT DELTA"/>
    <property type="match status" value="1"/>
</dbReference>
<evidence type="ECO:0000256" key="4">
    <source>
        <dbReference type="ARBA" id="ARBA00022695"/>
    </source>
</evidence>
<gene>
    <name evidence="11" type="primary">holA</name>
    <name evidence="11" type="ORF">FCN74_07485</name>
</gene>
<dbReference type="PANTHER" id="PTHR34388">
    <property type="entry name" value="DNA POLYMERASE III SUBUNIT DELTA"/>
    <property type="match status" value="1"/>
</dbReference>
<dbReference type="Gene3D" id="1.10.8.60">
    <property type="match status" value="1"/>
</dbReference>
<dbReference type="OrthoDB" id="1172326at2"/>
<dbReference type="AlphaFoldDB" id="A0A4U5TP58"/>
<dbReference type="SUPFAM" id="SSF52540">
    <property type="entry name" value="P-loop containing nucleoside triphosphate hydrolases"/>
    <property type="match status" value="1"/>
</dbReference>
<feature type="domain" description="DNA polymerase III delta subunit-like C-terminal" evidence="10">
    <location>
        <begin position="211"/>
        <end position="313"/>
    </location>
</feature>
<evidence type="ECO:0000256" key="6">
    <source>
        <dbReference type="ARBA" id="ARBA00022932"/>
    </source>
</evidence>
<dbReference type="EMBL" id="SWMU01000003">
    <property type="protein sequence ID" value="TKS55867.1"/>
    <property type="molecule type" value="Genomic_DNA"/>
</dbReference>
<reference evidence="11 12" key="1">
    <citation type="submission" date="2019-04" db="EMBL/GenBank/DDBJ databases">
        <title>Psychroflexus halotolerans sp. nov., isolated from a marine solar saltern.</title>
        <authorList>
            <person name="Feng X."/>
        </authorList>
    </citation>
    <scope>NUCLEOTIDE SEQUENCE [LARGE SCALE GENOMIC DNA]</scope>
    <source>
        <strain evidence="11 12">WDS2C27</strain>
    </source>
</reference>
<dbReference type="GO" id="GO:0003887">
    <property type="term" value="F:DNA-directed DNA polymerase activity"/>
    <property type="evidence" value="ECO:0007669"/>
    <property type="project" value="UniProtKB-KW"/>
</dbReference>
<dbReference type="GO" id="GO:0009360">
    <property type="term" value="C:DNA polymerase III complex"/>
    <property type="evidence" value="ECO:0007669"/>
    <property type="project" value="InterPro"/>
</dbReference>
<evidence type="ECO:0000313" key="12">
    <source>
        <dbReference type="Proteomes" id="UP000306552"/>
    </source>
</evidence>
<proteinExistence type="inferred from homology"/>
<sequence length="335" mass="38975">MENAEALLKRLQQKDYKPIYVLIGVDETYFVDLISNYIEQNVLTPEQKAFNQTILYGKDTDVEELINTAKRYPMMAEYQVIIVREAQQLKNLEKLETYVENPQSTTILVLCFKHKKVDGRKKVFKTIKKKYEFYQTGRIYEKHVIRWMNNSLRKSDYSIEPKASKMLLEFLGNNISNIHKELEKLKQILPVSSIIKPEHIEEHVGISKDYNNFELINAIGLKDEFKAQKIAKYFTQNSKNHPLVLSLGLMFSFFNKVLTYHALNNKSESHAAKVLGVPPYFVKDYIYASQNYSMKDTTRAIDLIRNADAQSKGINTTQVKDGDILRTLLVEIMRV</sequence>
<dbReference type="Proteomes" id="UP000306552">
    <property type="component" value="Unassembled WGS sequence"/>
</dbReference>